<protein>
    <submittedName>
        <fullName evidence="2">VOC family protein</fullName>
    </submittedName>
</protein>
<dbReference type="Proteomes" id="UP001201985">
    <property type="component" value="Unassembled WGS sequence"/>
</dbReference>
<dbReference type="Pfam" id="PF13468">
    <property type="entry name" value="Glyoxalase_3"/>
    <property type="match status" value="1"/>
</dbReference>
<sequence length="282" mass="30117">MSGASGLDHIGLCTADGPALWAAYERLGFILTPANRQSGRRSPDAPVEPFGTGNRCAMLRQGYLELLAILDPSGFDNGLGRFLDRYTGMHILAFGMEDAAAELERLRRAGLDIPGIMPLQRPVEDGNPALARFSRLPLPDAPEGRVQLVQHHTPELMWQERWLDHANRAVALEEVILATPQPARSATGFSRLTGHAFEPDPAGGYVLPLPQSRVRILPPEALPAVLPGVAIPALPFLAGCTLRTDDGNVAIRRIAGAALRDIPGGLMVPPEAAGGTALVFLS</sequence>
<reference evidence="2 3" key="1">
    <citation type="submission" date="2022-03" db="EMBL/GenBank/DDBJ databases">
        <title>Complete genome analysis of Roseomonas KG 17.1 : a prolific producer of plant growth promoters.</title>
        <authorList>
            <person name="Saadouli I."/>
            <person name="Najjari A."/>
            <person name="Mosbah A."/>
            <person name="Ouzari H.I."/>
        </authorList>
    </citation>
    <scope>NUCLEOTIDE SEQUENCE [LARGE SCALE GENOMIC DNA]</scope>
    <source>
        <strain evidence="2 3">KG17-1</strain>
    </source>
</reference>
<organism evidence="2 3">
    <name type="scientific">Teichococcus vastitatis</name>
    <dbReference type="NCBI Taxonomy" id="2307076"/>
    <lineage>
        <taxon>Bacteria</taxon>
        <taxon>Pseudomonadati</taxon>
        <taxon>Pseudomonadota</taxon>
        <taxon>Alphaproteobacteria</taxon>
        <taxon>Acetobacterales</taxon>
        <taxon>Roseomonadaceae</taxon>
        <taxon>Roseomonas</taxon>
    </lineage>
</organism>
<accession>A0ABS9W5X6</accession>
<dbReference type="SUPFAM" id="SSF54593">
    <property type="entry name" value="Glyoxalase/Bleomycin resistance protein/Dihydroxybiphenyl dioxygenase"/>
    <property type="match status" value="1"/>
</dbReference>
<feature type="domain" description="Glyoxalase-like" evidence="1">
    <location>
        <begin position="7"/>
        <end position="192"/>
    </location>
</feature>
<dbReference type="EMBL" id="JALBUU010000004">
    <property type="protein sequence ID" value="MCI0754637.1"/>
    <property type="molecule type" value="Genomic_DNA"/>
</dbReference>
<evidence type="ECO:0000313" key="3">
    <source>
        <dbReference type="Proteomes" id="UP001201985"/>
    </source>
</evidence>
<dbReference type="RefSeq" id="WP_120008568.1">
    <property type="nucleotide sequence ID" value="NZ_JALBUU010000004.1"/>
</dbReference>
<proteinExistence type="predicted"/>
<gene>
    <name evidence="2" type="ORF">MON41_12800</name>
</gene>
<evidence type="ECO:0000313" key="2">
    <source>
        <dbReference type="EMBL" id="MCI0754637.1"/>
    </source>
</evidence>
<evidence type="ECO:0000259" key="1">
    <source>
        <dbReference type="Pfam" id="PF13468"/>
    </source>
</evidence>
<keyword evidence="3" id="KW-1185">Reference proteome</keyword>
<comment type="caution">
    <text evidence="2">The sequence shown here is derived from an EMBL/GenBank/DDBJ whole genome shotgun (WGS) entry which is preliminary data.</text>
</comment>
<dbReference type="InterPro" id="IPR029068">
    <property type="entry name" value="Glyas_Bleomycin-R_OHBP_Dase"/>
</dbReference>
<name>A0ABS9W5X6_9PROT</name>
<dbReference type="InterPro" id="IPR025870">
    <property type="entry name" value="Glyoxalase-like_dom"/>
</dbReference>
<dbReference type="Gene3D" id="3.10.180.10">
    <property type="entry name" value="2,3-Dihydroxybiphenyl 1,2-Dioxygenase, domain 1"/>
    <property type="match status" value="1"/>
</dbReference>